<gene>
    <name evidence="15" type="ORF">BBD42_25865</name>
</gene>
<evidence type="ECO:0000256" key="4">
    <source>
        <dbReference type="ARBA" id="ARBA00022596"/>
    </source>
</evidence>
<organism evidence="15">
    <name type="scientific">Paenibacillus sp. BIHB 4019</name>
    <dbReference type="NCBI Taxonomy" id="1870819"/>
    <lineage>
        <taxon>Bacteria</taxon>
        <taxon>Bacillati</taxon>
        <taxon>Bacillota</taxon>
        <taxon>Bacilli</taxon>
        <taxon>Bacillales</taxon>
        <taxon>Paenibacillaceae</taxon>
        <taxon>Paenibacillus</taxon>
    </lineage>
</organism>
<evidence type="ECO:0000256" key="11">
    <source>
        <dbReference type="ARBA" id="ARBA00038669"/>
    </source>
</evidence>
<dbReference type="PROSITE" id="PS50928">
    <property type="entry name" value="ABC_TM1"/>
    <property type="match status" value="1"/>
</dbReference>
<keyword evidence="6 13" id="KW-1133">Transmembrane helix</keyword>
<evidence type="ECO:0000256" key="8">
    <source>
        <dbReference type="ARBA" id="ARBA00023112"/>
    </source>
</evidence>
<keyword evidence="3" id="KW-1003">Cell membrane</keyword>
<evidence type="ECO:0000256" key="1">
    <source>
        <dbReference type="ARBA" id="ARBA00004651"/>
    </source>
</evidence>
<dbReference type="EMBL" id="CP016808">
    <property type="protein sequence ID" value="ANY69530.1"/>
    <property type="molecule type" value="Genomic_DNA"/>
</dbReference>
<dbReference type="InterPro" id="IPR045621">
    <property type="entry name" value="BPD_transp_1_N"/>
</dbReference>
<dbReference type="GO" id="GO:0005886">
    <property type="term" value="C:plasma membrane"/>
    <property type="evidence" value="ECO:0007669"/>
    <property type="project" value="UniProtKB-SubCell"/>
</dbReference>
<feature type="transmembrane region" description="Helical" evidence="13">
    <location>
        <begin position="177"/>
        <end position="198"/>
    </location>
</feature>
<keyword evidence="4" id="KW-0533">Nickel</keyword>
<name>A0A1B2DP93_9BACL</name>
<evidence type="ECO:0000256" key="6">
    <source>
        <dbReference type="ARBA" id="ARBA00022989"/>
    </source>
</evidence>
<keyword evidence="7" id="KW-0406">Ion transport</keyword>
<feature type="transmembrane region" description="Helical" evidence="13">
    <location>
        <begin position="138"/>
        <end position="162"/>
    </location>
</feature>
<evidence type="ECO:0000256" key="10">
    <source>
        <dbReference type="ARBA" id="ARBA00024202"/>
    </source>
</evidence>
<keyword evidence="8" id="KW-0921">Nickel transport</keyword>
<evidence type="ECO:0000256" key="13">
    <source>
        <dbReference type="RuleBase" id="RU363032"/>
    </source>
</evidence>
<accession>A0A1B2DP93</accession>
<evidence type="ECO:0000259" key="14">
    <source>
        <dbReference type="PROSITE" id="PS50928"/>
    </source>
</evidence>
<feature type="transmembrane region" description="Helical" evidence="13">
    <location>
        <begin position="12"/>
        <end position="34"/>
    </location>
</feature>
<keyword evidence="5 13" id="KW-0812">Transmembrane</keyword>
<dbReference type="CDD" id="cd06261">
    <property type="entry name" value="TM_PBP2"/>
    <property type="match status" value="1"/>
</dbReference>
<dbReference type="PANTHER" id="PTHR43163:SF6">
    <property type="entry name" value="DIPEPTIDE TRANSPORT SYSTEM PERMEASE PROTEIN DPPB-RELATED"/>
    <property type="match status" value="1"/>
</dbReference>
<dbReference type="InterPro" id="IPR050045">
    <property type="entry name" value="Opp2B"/>
</dbReference>
<evidence type="ECO:0000256" key="7">
    <source>
        <dbReference type="ARBA" id="ARBA00023065"/>
    </source>
</evidence>
<dbReference type="Pfam" id="PF00528">
    <property type="entry name" value="BPD_transp_1"/>
    <property type="match status" value="1"/>
</dbReference>
<dbReference type="GO" id="GO:0015099">
    <property type="term" value="F:nickel cation transmembrane transporter activity"/>
    <property type="evidence" value="ECO:0007669"/>
    <property type="project" value="InterPro"/>
</dbReference>
<protein>
    <recommendedName>
        <fullName evidence="12">Nickel import system permease protein NikB</fullName>
    </recommendedName>
</protein>
<evidence type="ECO:0000256" key="2">
    <source>
        <dbReference type="ARBA" id="ARBA00022448"/>
    </source>
</evidence>
<reference evidence="15" key="1">
    <citation type="submission" date="2016-08" db="EMBL/GenBank/DDBJ databases">
        <title>Complete Genome Seqeunce of Paenibacillus sp. BIHB 4019 from tea rhizoplane.</title>
        <authorList>
            <person name="Thakur R."/>
            <person name="Swarnkar M.K."/>
            <person name="Gulati A."/>
        </authorList>
    </citation>
    <scope>NUCLEOTIDE SEQUENCE [LARGE SCALE GENOMIC DNA]</scope>
    <source>
        <strain evidence="15">BIHB4019</strain>
    </source>
</reference>
<proteinExistence type="inferred from homology"/>
<comment type="similarity">
    <text evidence="10">Belongs to the binding-protein-dependent transport system permease family. OppBC subfamily.</text>
</comment>
<feature type="transmembrane region" description="Helical" evidence="13">
    <location>
        <begin position="104"/>
        <end position="126"/>
    </location>
</feature>
<keyword evidence="2 13" id="KW-0813">Transport</keyword>
<feature type="transmembrane region" description="Helical" evidence="13">
    <location>
        <begin position="233"/>
        <end position="260"/>
    </location>
</feature>
<feature type="transmembrane region" description="Helical" evidence="13">
    <location>
        <begin position="280"/>
        <end position="299"/>
    </location>
</feature>
<evidence type="ECO:0000256" key="9">
    <source>
        <dbReference type="ARBA" id="ARBA00023136"/>
    </source>
</evidence>
<keyword evidence="9 13" id="KW-0472">Membrane</keyword>
<dbReference type="SUPFAM" id="SSF161098">
    <property type="entry name" value="MetI-like"/>
    <property type="match status" value="1"/>
</dbReference>
<dbReference type="InterPro" id="IPR000515">
    <property type="entry name" value="MetI-like"/>
</dbReference>
<dbReference type="Pfam" id="PF19300">
    <property type="entry name" value="BPD_transp_1_N"/>
    <property type="match status" value="1"/>
</dbReference>
<dbReference type="AlphaFoldDB" id="A0A1B2DP93"/>
<comment type="subunit">
    <text evidence="11">The complex is composed of two ATP-binding proteins (NikD and NikE), two transmembrane proteins (NikB and NikC) and a solute-binding protein (NikA).</text>
</comment>
<evidence type="ECO:0000256" key="5">
    <source>
        <dbReference type="ARBA" id="ARBA00022692"/>
    </source>
</evidence>
<dbReference type="PANTHER" id="PTHR43163">
    <property type="entry name" value="DIPEPTIDE TRANSPORT SYSTEM PERMEASE PROTEIN DPPB-RELATED"/>
    <property type="match status" value="1"/>
</dbReference>
<sequence>MCLNVLQLIKKRLIQLVFVLFILSLIIFILMKLAPGDPVLTLLHADEMSITQADEAALREELGFDQPVLMQYGQWMLGLMQLDLGTSYLKGRPVLDELLDKLPATIQLTASGLVVMVAIALPLGLVASRYPNRWPDHVSRILALIGASIPSFWMGLLLIYLFSLKLGWLPTSGKGSFAHMILPSITLGFAMAAVYARLLRSGLLDSLSQDYIKAARARGLAERRILMGHALRAALLPVITVFGVSFGNLLAGSVVIETLFAWPGLGSLALEAIFERDYPIIQGYVLATGLFVVIVNLLVDLSYSLLDPRIRLGKGAAS</sequence>
<dbReference type="NCBIfam" id="NF045470">
    <property type="entry name" value="Opp2B"/>
    <property type="match status" value="1"/>
</dbReference>
<dbReference type="Gene3D" id="1.10.3720.10">
    <property type="entry name" value="MetI-like"/>
    <property type="match status" value="1"/>
</dbReference>
<evidence type="ECO:0000256" key="12">
    <source>
        <dbReference type="ARBA" id="ARBA00044774"/>
    </source>
</evidence>
<feature type="domain" description="ABC transmembrane type-1" evidence="14">
    <location>
        <begin position="102"/>
        <end position="303"/>
    </location>
</feature>
<dbReference type="InterPro" id="IPR035906">
    <property type="entry name" value="MetI-like_sf"/>
</dbReference>
<comment type="subcellular location">
    <subcellularLocation>
        <location evidence="1 13">Cell membrane</location>
        <topology evidence="1 13">Multi-pass membrane protein</topology>
    </subcellularLocation>
</comment>
<evidence type="ECO:0000256" key="3">
    <source>
        <dbReference type="ARBA" id="ARBA00022475"/>
    </source>
</evidence>
<evidence type="ECO:0000313" key="15">
    <source>
        <dbReference type="EMBL" id="ANY69530.1"/>
    </source>
</evidence>